<dbReference type="EMBL" id="JBHTNU010000020">
    <property type="protein sequence ID" value="MFD1428284.1"/>
    <property type="molecule type" value="Genomic_DNA"/>
</dbReference>
<dbReference type="RefSeq" id="WP_380167042.1">
    <property type="nucleotide sequence ID" value="NZ_JBHTNU010000020.1"/>
</dbReference>
<keyword evidence="2" id="KW-1185">Reference proteome</keyword>
<evidence type="ECO:0000313" key="1">
    <source>
        <dbReference type="EMBL" id="MFD1428284.1"/>
    </source>
</evidence>
<comment type="caution">
    <text evidence="1">The sequence shown here is derived from an EMBL/GenBank/DDBJ whole genome shotgun (WGS) entry which is preliminary data.</text>
</comment>
<organism evidence="1 2">
    <name type="scientific">Kroppenstedtia sanguinis</name>
    <dbReference type="NCBI Taxonomy" id="1380684"/>
    <lineage>
        <taxon>Bacteria</taxon>
        <taxon>Bacillati</taxon>
        <taxon>Bacillota</taxon>
        <taxon>Bacilli</taxon>
        <taxon>Bacillales</taxon>
        <taxon>Thermoactinomycetaceae</taxon>
        <taxon>Kroppenstedtia</taxon>
    </lineage>
</organism>
<reference evidence="2" key="1">
    <citation type="journal article" date="2019" name="Int. J. Syst. Evol. Microbiol.">
        <title>The Global Catalogue of Microorganisms (GCM) 10K type strain sequencing project: providing services to taxonomists for standard genome sequencing and annotation.</title>
        <authorList>
            <consortium name="The Broad Institute Genomics Platform"/>
            <consortium name="The Broad Institute Genome Sequencing Center for Infectious Disease"/>
            <person name="Wu L."/>
            <person name="Ma J."/>
        </authorList>
    </citation>
    <scope>NUCLEOTIDE SEQUENCE [LARGE SCALE GENOMIC DNA]</scope>
    <source>
        <strain evidence="2">S1</strain>
    </source>
</reference>
<sequence length="160" mass="18807">MEIFLEINRKGKFPNKEQLVKAMWGEDVNFSISAFNLPLWKCDTFTLSWDKWLDDRRWSGLFGSKVNINFYLESDEELEDRQIKLAYKQMMIEVENPVLLVDKKAVYQAAILIADRCDGVISLNKRDWLSIDEFKQVVEETLRFTFKEAAEVSLKEAKRG</sequence>
<dbReference type="Proteomes" id="UP001597282">
    <property type="component" value="Unassembled WGS sequence"/>
</dbReference>
<name>A0ABW4CDU8_9BACL</name>
<proteinExistence type="predicted"/>
<gene>
    <name evidence="1" type="ORF">ACFQ4Y_15360</name>
</gene>
<evidence type="ECO:0000313" key="2">
    <source>
        <dbReference type="Proteomes" id="UP001597282"/>
    </source>
</evidence>
<protein>
    <recommendedName>
        <fullName evidence="3">PIN domain-containing protein</fullName>
    </recommendedName>
</protein>
<accession>A0ABW4CDU8</accession>
<evidence type="ECO:0008006" key="3">
    <source>
        <dbReference type="Google" id="ProtNLM"/>
    </source>
</evidence>